<organism evidence="3 4">
    <name type="scientific">Eleusine coracana subsp. coracana</name>
    <dbReference type="NCBI Taxonomy" id="191504"/>
    <lineage>
        <taxon>Eukaryota</taxon>
        <taxon>Viridiplantae</taxon>
        <taxon>Streptophyta</taxon>
        <taxon>Embryophyta</taxon>
        <taxon>Tracheophyta</taxon>
        <taxon>Spermatophyta</taxon>
        <taxon>Magnoliopsida</taxon>
        <taxon>Liliopsida</taxon>
        <taxon>Poales</taxon>
        <taxon>Poaceae</taxon>
        <taxon>PACMAD clade</taxon>
        <taxon>Chloridoideae</taxon>
        <taxon>Cynodonteae</taxon>
        <taxon>Eleusininae</taxon>
        <taxon>Eleusine</taxon>
    </lineage>
</organism>
<accession>A0AAV5BYQ0</accession>
<dbReference type="EMBL" id="BQKI01000003">
    <property type="protein sequence ID" value="GJM90279.1"/>
    <property type="molecule type" value="Genomic_DNA"/>
</dbReference>
<dbReference type="InterPro" id="IPR046852">
    <property type="entry name" value="Neurobeachin_a-sol"/>
</dbReference>
<comment type="caution">
    <text evidence="3">The sequence shown here is derived from an EMBL/GenBank/DDBJ whole genome shotgun (WGS) entry which is preliminary data.</text>
</comment>
<name>A0AAV5BYQ0_ELECO</name>
<feature type="compositionally biased region" description="Gly residues" evidence="1">
    <location>
        <begin position="19"/>
        <end position="37"/>
    </location>
</feature>
<evidence type="ECO:0000259" key="2">
    <source>
        <dbReference type="Pfam" id="PF20425"/>
    </source>
</evidence>
<keyword evidence="4" id="KW-1185">Reference proteome</keyword>
<gene>
    <name evidence="3" type="primary">ga06543</name>
    <name evidence="3" type="ORF">PR202_ga06543</name>
</gene>
<feature type="region of interest" description="Disordered" evidence="1">
    <location>
        <begin position="15"/>
        <end position="57"/>
    </location>
</feature>
<evidence type="ECO:0000256" key="1">
    <source>
        <dbReference type="SAM" id="MobiDB-lite"/>
    </source>
</evidence>
<feature type="domain" description="Neurobeachin alpha-solenoid region" evidence="2">
    <location>
        <begin position="512"/>
        <end position="596"/>
    </location>
</feature>
<dbReference type="Proteomes" id="UP001054889">
    <property type="component" value="Unassembled WGS sequence"/>
</dbReference>
<reference evidence="3" key="2">
    <citation type="submission" date="2021-12" db="EMBL/GenBank/DDBJ databases">
        <title>Resequencing data analysis of finger millet.</title>
        <authorList>
            <person name="Hatakeyama M."/>
            <person name="Aluri S."/>
            <person name="Balachadran M.T."/>
            <person name="Sivarajan S.R."/>
            <person name="Poveda L."/>
            <person name="Shimizu-Inatsugi R."/>
            <person name="Schlapbach R."/>
            <person name="Sreeman S.M."/>
            <person name="Shimizu K.K."/>
        </authorList>
    </citation>
    <scope>NUCLEOTIDE SEQUENCE</scope>
</reference>
<reference evidence="3" key="1">
    <citation type="journal article" date="2018" name="DNA Res.">
        <title>Multiple hybrid de novo genome assembly of finger millet, an orphan allotetraploid crop.</title>
        <authorList>
            <person name="Hatakeyama M."/>
            <person name="Aluri S."/>
            <person name="Balachadran M.T."/>
            <person name="Sivarajan S.R."/>
            <person name="Patrignani A."/>
            <person name="Gruter S."/>
            <person name="Poveda L."/>
            <person name="Shimizu-Inatsugi R."/>
            <person name="Baeten J."/>
            <person name="Francoijs K.J."/>
            <person name="Nataraja K.N."/>
            <person name="Reddy Y.A.N."/>
            <person name="Phadnis S."/>
            <person name="Ravikumar R.L."/>
            <person name="Schlapbach R."/>
            <person name="Sreeman S.M."/>
            <person name="Shimizu K.K."/>
        </authorList>
    </citation>
    <scope>NUCLEOTIDE SEQUENCE</scope>
</reference>
<evidence type="ECO:0000313" key="3">
    <source>
        <dbReference type="EMBL" id="GJM90279.1"/>
    </source>
</evidence>
<sequence>MNIVKGVADLLRKSATAAPGGGGAGGSGGGGGGGGDRGSPSADRVAAAPSPRVRFSDSGEEGVLNTLWQKYESAIDKAEKKKSLQIFVLHFVKVFKDWEAGNTEQSVDQESLTGDIVLGCYMGHPSEVILILVQEISQITSSITETAVVKLKTLTSLLAADEQLSNKTVENMKMMQKILVYIVTIISNFMDLEPTAAKISQFISTSGNTLSSNFLATVTQNTIKSIDINWQKKAIVSVMEAGGVNWSTVSCSSLGRFASFRGYLKNGGVAIETFRSGSVRNLFEGKKLFCQEWHSPAPDTVTGNTERGSEFHQQKFLHPQKASLKLDEESTGTSPASESFSNPVDFLDTAEWNEYSVKLSVALCSFLLPPKEIKYCPASSDVSQIHYPSHWHTGSNVSLANTLQHYMLCTFRKVLISAPALLKSFREEGLWDLIFSEKFFYFGSPVDYINPIIHETQNDHFIDASESTGSKSINQADASILQAEAISFLEFAATLNENSNNLVSKLSPSLAMPECSALVGALDHCTYDPGLSGAIIKSFHVILQLATEQTLASFKSIDVLTKVLRVACIQADKLRKLSPPQDDLNGNDSQSKNAQTPDERIKNSLALCGIGFQPFQGICHNI</sequence>
<protein>
    <recommendedName>
        <fullName evidence="2">Neurobeachin alpha-solenoid region domain-containing protein</fullName>
    </recommendedName>
</protein>
<proteinExistence type="predicted"/>
<dbReference type="AlphaFoldDB" id="A0AAV5BYQ0"/>
<dbReference type="Pfam" id="PF20425">
    <property type="entry name" value="Neurobeachin"/>
    <property type="match status" value="1"/>
</dbReference>
<evidence type="ECO:0000313" key="4">
    <source>
        <dbReference type="Proteomes" id="UP001054889"/>
    </source>
</evidence>